<dbReference type="EMBL" id="JAVFHQ010000030">
    <property type="protein sequence ID" value="KAK4543698.1"/>
    <property type="molecule type" value="Genomic_DNA"/>
</dbReference>
<evidence type="ECO:0000256" key="3">
    <source>
        <dbReference type="ARBA" id="ARBA00022989"/>
    </source>
</evidence>
<feature type="domain" description="Fatty acid hydroxylase" evidence="7">
    <location>
        <begin position="187"/>
        <end position="321"/>
    </location>
</feature>
<dbReference type="GO" id="GO:0016020">
    <property type="term" value="C:membrane"/>
    <property type="evidence" value="ECO:0007669"/>
    <property type="project" value="UniProtKB-SubCell"/>
</dbReference>
<evidence type="ECO:0000259" key="7">
    <source>
        <dbReference type="Pfam" id="PF04116"/>
    </source>
</evidence>
<feature type="compositionally biased region" description="Low complexity" evidence="5">
    <location>
        <begin position="399"/>
        <end position="412"/>
    </location>
</feature>
<evidence type="ECO:0000256" key="4">
    <source>
        <dbReference type="ARBA" id="ARBA00023136"/>
    </source>
</evidence>
<comment type="subcellular location">
    <subcellularLocation>
        <location evidence="1">Membrane</location>
    </subcellularLocation>
</comment>
<keyword evidence="4 6" id="KW-0472">Membrane</keyword>
<feature type="transmembrane region" description="Helical" evidence="6">
    <location>
        <begin position="133"/>
        <end position="154"/>
    </location>
</feature>
<feature type="transmembrane region" description="Helical" evidence="6">
    <location>
        <begin position="88"/>
        <end position="112"/>
    </location>
</feature>
<dbReference type="InterPro" id="IPR006694">
    <property type="entry name" value="Fatty_acid_hydroxylase"/>
</dbReference>
<dbReference type="GO" id="GO:0016491">
    <property type="term" value="F:oxidoreductase activity"/>
    <property type="evidence" value="ECO:0007669"/>
    <property type="project" value="InterPro"/>
</dbReference>
<evidence type="ECO:0000256" key="6">
    <source>
        <dbReference type="SAM" id="Phobius"/>
    </source>
</evidence>
<keyword evidence="3 6" id="KW-1133">Transmembrane helix</keyword>
<gene>
    <name evidence="8" type="ORF">LTR36_005343</name>
</gene>
<evidence type="ECO:0000256" key="2">
    <source>
        <dbReference type="ARBA" id="ARBA00022692"/>
    </source>
</evidence>
<keyword evidence="2 6" id="KW-0812">Transmembrane</keyword>
<keyword evidence="9" id="KW-1185">Reference proteome</keyword>
<sequence>MPTRDLSWVWGYAQGRFASLPHTPSELCGQVISKAMSFVALPIPLLSFLALPLFGGSSTTVNLVVFYLTWSALVASHGPLTIELGGTLLVRLVCFLLPALGFLAFDCTIPSVAKGLKAQGEKQLPLQLGRNKVLEVVGVAVFNVLLSVAVQAGLEHFATQVLHLRSILKVTSIVPLPWTVLKDVAKGLVFRGVLRYAAHRYLLHTYRTPLKGFHRRWQHSVRLPFSLVAAYDHPLNYLLSEWLPVFFPAYLFRFHALTWHVLLAVVSLEELFVYSGYAVLPSSIVLAGMARRTDAHFKSSADGRKVGNFGHLGLLDFVCGTTCKEEVDVMDDLQSEAGKHQLQKHAEKAVQGALAGFRRTEGKDAVSLPDDTSDDHPNRELDDGVRGTRTAADHELDAAADAVVGADGNADDGAPHETQRKSGRRKAQKA</sequence>
<protein>
    <recommendedName>
        <fullName evidence="7">Fatty acid hydroxylase domain-containing protein</fullName>
    </recommendedName>
</protein>
<comment type="caution">
    <text evidence="8">The sequence shown here is derived from an EMBL/GenBank/DDBJ whole genome shotgun (WGS) entry which is preliminary data.</text>
</comment>
<organism evidence="8 9">
    <name type="scientific">Oleoguttula mirabilis</name>
    <dbReference type="NCBI Taxonomy" id="1507867"/>
    <lineage>
        <taxon>Eukaryota</taxon>
        <taxon>Fungi</taxon>
        <taxon>Dikarya</taxon>
        <taxon>Ascomycota</taxon>
        <taxon>Pezizomycotina</taxon>
        <taxon>Dothideomycetes</taxon>
        <taxon>Dothideomycetidae</taxon>
        <taxon>Mycosphaerellales</taxon>
        <taxon>Teratosphaeriaceae</taxon>
        <taxon>Oleoguttula</taxon>
    </lineage>
</organism>
<feature type="compositionally biased region" description="Basic residues" evidence="5">
    <location>
        <begin position="421"/>
        <end position="430"/>
    </location>
</feature>
<dbReference type="GO" id="GO:0008610">
    <property type="term" value="P:lipid biosynthetic process"/>
    <property type="evidence" value="ECO:0007669"/>
    <property type="project" value="InterPro"/>
</dbReference>
<dbReference type="AlphaFoldDB" id="A0AAV9JFR6"/>
<evidence type="ECO:0000313" key="8">
    <source>
        <dbReference type="EMBL" id="KAK4543698.1"/>
    </source>
</evidence>
<evidence type="ECO:0000313" key="9">
    <source>
        <dbReference type="Proteomes" id="UP001324427"/>
    </source>
</evidence>
<dbReference type="Pfam" id="PF04116">
    <property type="entry name" value="FA_hydroxylase"/>
    <property type="match status" value="1"/>
</dbReference>
<dbReference type="InterPro" id="IPR050307">
    <property type="entry name" value="Sterol_Desaturase_Related"/>
</dbReference>
<dbReference type="GO" id="GO:0005506">
    <property type="term" value="F:iron ion binding"/>
    <property type="evidence" value="ECO:0007669"/>
    <property type="project" value="InterPro"/>
</dbReference>
<evidence type="ECO:0000256" key="5">
    <source>
        <dbReference type="SAM" id="MobiDB-lite"/>
    </source>
</evidence>
<feature type="compositionally biased region" description="Basic and acidic residues" evidence="5">
    <location>
        <begin position="374"/>
        <end position="397"/>
    </location>
</feature>
<evidence type="ECO:0000256" key="1">
    <source>
        <dbReference type="ARBA" id="ARBA00004370"/>
    </source>
</evidence>
<proteinExistence type="predicted"/>
<dbReference type="Proteomes" id="UP001324427">
    <property type="component" value="Unassembled WGS sequence"/>
</dbReference>
<feature type="region of interest" description="Disordered" evidence="5">
    <location>
        <begin position="364"/>
        <end position="430"/>
    </location>
</feature>
<name>A0AAV9JFR6_9PEZI</name>
<accession>A0AAV9JFR6</accession>
<dbReference type="PANTHER" id="PTHR11863">
    <property type="entry name" value="STEROL DESATURASE"/>
    <property type="match status" value="1"/>
</dbReference>
<reference evidence="8 9" key="1">
    <citation type="submission" date="2021-11" db="EMBL/GenBank/DDBJ databases">
        <title>Black yeast isolated from Biological Soil Crust.</title>
        <authorList>
            <person name="Kurbessoian T."/>
        </authorList>
    </citation>
    <scope>NUCLEOTIDE SEQUENCE [LARGE SCALE GENOMIC DNA]</scope>
    <source>
        <strain evidence="8 9">CCFEE 5522</strain>
    </source>
</reference>